<keyword evidence="4" id="KW-0812">Transmembrane</keyword>
<dbReference type="Gene3D" id="1.20.1440.100">
    <property type="entry name" value="SG protein - dephosphorylation function"/>
    <property type="match status" value="1"/>
</dbReference>
<dbReference type="SUPFAM" id="SSF56784">
    <property type="entry name" value="HAD-like"/>
    <property type="match status" value="1"/>
</dbReference>
<reference evidence="5 6" key="1">
    <citation type="submission" date="2017-08" db="EMBL/GenBank/DDBJ databases">
        <title>Infants hospitalized years apart are colonized by the same room-sourced microbial strains.</title>
        <authorList>
            <person name="Brooks B."/>
            <person name="Olm M.R."/>
            <person name="Firek B.A."/>
            <person name="Baker R."/>
            <person name="Thomas B.C."/>
            <person name="Morowitz M.J."/>
            <person name="Banfield J.F."/>
        </authorList>
    </citation>
    <scope>NUCLEOTIDE SEQUENCE [LARGE SCALE GENOMIC DNA]</scope>
    <source>
        <strain evidence="5">S2_005_003_R2_47</strain>
    </source>
</reference>
<dbReference type="PANTHER" id="PTHR43344:SF13">
    <property type="entry name" value="PHOSPHATASE RV3661-RELATED"/>
    <property type="match status" value="1"/>
</dbReference>
<keyword evidence="4" id="KW-1133">Transmembrane helix</keyword>
<dbReference type="Gene3D" id="3.40.50.1000">
    <property type="entry name" value="HAD superfamily/HAD-like"/>
    <property type="match status" value="1"/>
</dbReference>
<keyword evidence="2 5" id="KW-0378">Hydrolase</keyword>
<dbReference type="InterPro" id="IPR036412">
    <property type="entry name" value="HAD-like_sf"/>
</dbReference>
<evidence type="ECO:0000256" key="3">
    <source>
        <dbReference type="ARBA" id="ARBA00022842"/>
    </source>
</evidence>
<dbReference type="PROSITE" id="PS51257">
    <property type="entry name" value="PROKAR_LIPOPROTEIN"/>
    <property type="match status" value="1"/>
</dbReference>
<keyword evidence="1" id="KW-0479">Metal-binding</keyword>
<dbReference type="Pfam" id="PF12710">
    <property type="entry name" value="HAD"/>
    <property type="match status" value="1"/>
</dbReference>
<dbReference type="GO" id="GO:0016787">
    <property type="term" value="F:hydrolase activity"/>
    <property type="evidence" value="ECO:0007669"/>
    <property type="project" value="UniProtKB-KW"/>
</dbReference>
<evidence type="ECO:0000313" key="6">
    <source>
        <dbReference type="Proteomes" id="UP000248597"/>
    </source>
</evidence>
<comment type="caution">
    <text evidence="5">The sequence shown here is derived from an EMBL/GenBank/DDBJ whole genome shotgun (WGS) entry which is preliminary data.</text>
</comment>
<keyword evidence="4" id="KW-0472">Membrane</keyword>
<dbReference type="EMBL" id="QFPJ01000025">
    <property type="protein sequence ID" value="PZQ21670.1"/>
    <property type="molecule type" value="Genomic_DNA"/>
</dbReference>
<sequence length="235" mass="26105">MAPVPKPVELSVFDLDRTLTIVPTYTPFLLFAACSLAPWRLLLLPLLLPAALLYAMSALPRGRMKGAMHRLALGTALPRRKAARVAGRFARYLVACGLYAEGVALVEGERNAGRRVILATAAPHLYASPIAHRLGIDDVVATPSRWRDGCLIAANDTPNCFGVEKMLRVEAFLEQTGIARDDAHIRFYSDHDSDLPTFEYADEAIAVNPSTRLRAIAAQRGWRVLDWRSFRRRRT</sequence>
<dbReference type="Proteomes" id="UP000248597">
    <property type="component" value="Unassembled WGS sequence"/>
</dbReference>
<name>A0A2W5N690_SPHMC</name>
<evidence type="ECO:0000256" key="4">
    <source>
        <dbReference type="SAM" id="Phobius"/>
    </source>
</evidence>
<evidence type="ECO:0000313" key="5">
    <source>
        <dbReference type="EMBL" id="PZQ21670.1"/>
    </source>
</evidence>
<dbReference type="AlphaFoldDB" id="A0A2W5N690"/>
<dbReference type="InterPro" id="IPR023214">
    <property type="entry name" value="HAD_sf"/>
</dbReference>
<protein>
    <submittedName>
        <fullName evidence="5">HAD-IB family hydrolase</fullName>
    </submittedName>
</protein>
<accession>A0A2W5N690</accession>
<feature type="transmembrane region" description="Helical" evidence="4">
    <location>
        <begin position="28"/>
        <end position="55"/>
    </location>
</feature>
<organism evidence="5 6">
    <name type="scientific">Sphingopyxis macrogoltabida</name>
    <name type="common">Sphingomonas macrogoltabidus</name>
    <dbReference type="NCBI Taxonomy" id="33050"/>
    <lineage>
        <taxon>Bacteria</taxon>
        <taxon>Pseudomonadati</taxon>
        <taxon>Pseudomonadota</taxon>
        <taxon>Alphaproteobacteria</taxon>
        <taxon>Sphingomonadales</taxon>
        <taxon>Sphingomonadaceae</taxon>
        <taxon>Sphingopyxis</taxon>
    </lineage>
</organism>
<dbReference type="InterPro" id="IPR050582">
    <property type="entry name" value="HAD-like_SerB"/>
</dbReference>
<dbReference type="NCBIfam" id="TIGR01488">
    <property type="entry name" value="HAD-SF-IB"/>
    <property type="match status" value="1"/>
</dbReference>
<keyword evidence="3" id="KW-0460">Magnesium</keyword>
<dbReference type="GO" id="GO:0046872">
    <property type="term" value="F:metal ion binding"/>
    <property type="evidence" value="ECO:0007669"/>
    <property type="project" value="UniProtKB-KW"/>
</dbReference>
<evidence type="ECO:0000256" key="1">
    <source>
        <dbReference type="ARBA" id="ARBA00022723"/>
    </source>
</evidence>
<evidence type="ECO:0000256" key="2">
    <source>
        <dbReference type="ARBA" id="ARBA00022801"/>
    </source>
</evidence>
<dbReference type="PANTHER" id="PTHR43344">
    <property type="entry name" value="PHOSPHOSERINE PHOSPHATASE"/>
    <property type="match status" value="1"/>
</dbReference>
<proteinExistence type="predicted"/>
<gene>
    <name evidence="5" type="ORF">DI569_11025</name>
</gene>